<protein>
    <submittedName>
        <fullName evidence="1">Uncharacterized protein</fullName>
    </submittedName>
</protein>
<organism evidence="1 2">
    <name type="scientific">Streptosporangium subroseum</name>
    <dbReference type="NCBI Taxonomy" id="106412"/>
    <lineage>
        <taxon>Bacteria</taxon>
        <taxon>Bacillati</taxon>
        <taxon>Actinomycetota</taxon>
        <taxon>Actinomycetes</taxon>
        <taxon>Streptosporangiales</taxon>
        <taxon>Streptosporangiaceae</taxon>
        <taxon>Streptosporangium</taxon>
    </lineage>
</organism>
<accession>A0A239P2D5</accession>
<sequence>MHIYCLLAVFIDARLFVQKPHSITFEIINMTGHLSGGGSLPPPGRAAGHFRATTKIRRKGKIVPYGLRG</sequence>
<gene>
    <name evidence="1" type="ORF">SAMN05216276_108213</name>
</gene>
<keyword evidence="2" id="KW-1185">Reference proteome</keyword>
<dbReference type="AlphaFoldDB" id="A0A239P2D5"/>
<evidence type="ECO:0000313" key="2">
    <source>
        <dbReference type="Proteomes" id="UP000198282"/>
    </source>
</evidence>
<dbReference type="EMBL" id="FZOD01000082">
    <property type="protein sequence ID" value="SNT61152.1"/>
    <property type="molecule type" value="Genomic_DNA"/>
</dbReference>
<proteinExistence type="predicted"/>
<evidence type="ECO:0000313" key="1">
    <source>
        <dbReference type="EMBL" id="SNT61152.1"/>
    </source>
</evidence>
<dbReference type="Proteomes" id="UP000198282">
    <property type="component" value="Unassembled WGS sequence"/>
</dbReference>
<reference evidence="1 2" key="1">
    <citation type="submission" date="2017-06" db="EMBL/GenBank/DDBJ databases">
        <authorList>
            <person name="Kim H.J."/>
            <person name="Triplett B.A."/>
        </authorList>
    </citation>
    <scope>NUCLEOTIDE SEQUENCE [LARGE SCALE GENOMIC DNA]</scope>
    <source>
        <strain evidence="1 2">CGMCC 4.2132</strain>
    </source>
</reference>
<name>A0A239P2D5_9ACTN</name>